<sequence>MVVALVLLGPAVVRACLRKMPTSWEMESQEGRFELLLETMQVGASSRPSLTLRDRRAGKVVWQRGLEHGVERQSVLLSPDGRYLALVDALSSEVSILGPNGAESGRWSLDAHLTEGERRKLHSTLCGSWWIGSPRFEGNVLTLVVPMELPPSHPEAPYPGPVPGIRFRIDPTSGHVSREEPFPEMNIEALLQEYGKTIWDDKRREIVRGLAAFSQRTRRGSNPELRRFWLELVRDSRTNVDVWRQALEGLSAIGTDEEIRGLFASLLQAGNASADPLSPGALMLLERRFPEEAVRQSVRVLTERPPSIPFDSLRVYAVFTLGQRPGSEIDKALRHALRDPAPLVRASALYQVSQRMTLLQGIELALPFLEDSEEVVQYRAASVLCDLLRRAKGSDRSAALELLRRAEAGGKLARFPEGLILLAAVADRAGDRARALALYGRGLEAMADIPEQRGWKTYSVRLEAKLQLALEAKAQGRKEEVQRLAREVLEDRSRNVEVCAPAPNVYLPFGRPDACAAQKTAAAVAAELLASRKPGGNP</sequence>
<name>A0ABY9X4I3_9BACT</name>
<dbReference type="Gene3D" id="1.25.10.10">
    <property type="entry name" value="Leucine-rich Repeat Variant"/>
    <property type="match status" value="1"/>
</dbReference>
<dbReference type="InterPro" id="IPR016024">
    <property type="entry name" value="ARM-type_fold"/>
</dbReference>
<accession>A0ABY9X4I3</accession>
<dbReference type="RefSeq" id="WP_395809171.1">
    <property type="nucleotide sequence ID" value="NZ_CP043494.1"/>
</dbReference>
<proteinExistence type="predicted"/>
<evidence type="ECO:0000313" key="1">
    <source>
        <dbReference type="EMBL" id="WNG50285.1"/>
    </source>
</evidence>
<reference evidence="1 2" key="1">
    <citation type="submission" date="2019-08" db="EMBL/GenBank/DDBJ databases">
        <title>Archangium and Cystobacter genomes.</title>
        <authorList>
            <person name="Chen I.-C.K."/>
            <person name="Wielgoss S."/>
        </authorList>
    </citation>
    <scope>NUCLEOTIDE SEQUENCE [LARGE SCALE GENOMIC DNA]</scope>
    <source>
        <strain evidence="1 2">Cbm 6</strain>
    </source>
</reference>
<keyword evidence="2" id="KW-1185">Reference proteome</keyword>
<dbReference type="SUPFAM" id="SSF48371">
    <property type="entry name" value="ARM repeat"/>
    <property type="match status" value="1"/>
</dbReference>
<dbReference type="EMBL" id="CP043494">
    <property type="protein sequence ID" value="WNG50285.1"/>
    <property type="molecule type" value="Genomic_DNA"/>
</dbReference>
<organism evidence="1 2">
    <name type="scientific">Archangium minus</name>
    <dbReference type="NCBI Taxonomy" id="83450"/>
    <lineage>
        <taxon>Bacteria</taxon>
        <taxon>Pseudomonadati</taxon>
        <taxon>Myxococcota</taxon>
        <taxon>Myxococcia</taxon>
        <taxon>Myxococcales</taxon>
        <taxon>Cystobacterineae</taxon>
        <taxon>Archangiaceae</taxon>
        <taxon>Archangium</taxon>
    </lineage>
</organism>
<protein>
    <submittedName>
        <fullName evidence="1">HEAT repeat domain-containing protein</fullName>
    </submittedName>
</protein>
<dbReference type="Proteomes" id="UP001611383">
    <property type="component" value="Chromosome"/>
</dbReference>
<gene>
    <name evidence="1" type="ORF">F0U60_43755</name>
</gene>
<evidence type="ECO:0000313" key="2">
    <source>
        <dbReference type="Proteomes" id="UP001611383"/>
    </source>
</evidence>
<dbReference type="InterPro" id="IPR011989">
    <property type="entry name" value="ARM-like"/>
</dbReference>